<feature type="transmembrane region" description="Helical" evidence="5">
    <location>
        <begin position="214"/>
        <end position="236"/>
    </location>
</feature>
<dbReference type="PANTHER" id="PTHR10846:SF8">
    <property type="entry name" value="INNER MEMBRANE PROTEIN YRBG"/>
    <property type="match status" value="1"/>
</dbReference>
<protein>
    <submittedName>
        <fullName evidence="7">Calcium/sodium antiporter</fullName>
    </submittedName>
</protein>
<dbReference type="GO" id="GO:0005262">
    <property type="term" value="F:calcium channel activity"/>
    <property type="evidence" value="ECO:0007669"/>
    <property type="project" value="TreeGrafter"/>
</dbReference>
<comment type="subcellular location">
    <subcellularLocation>
        <location evidence="1">Membrane</location>
        <topology evidence="1">Multi-pass membrane protein</topology>
    </subcellularLocation>
</comment>
<evidence type="ECO:0000256" key="4">
    <source>
        <dbReference type="ARBA" id="ARBA00023136"/>
    </source>
</evidence>
<evidence type="ECO:0000256" key="3">
    <source>
        <dbReference type="ARBA" id="ARBA00022989"/>
    </source>
</evidence>
<keyword evidence="3 5" id="KW-1133">Transmembrane helix</keyword>
<evidence type="ECO:0000256" key="2">
    <source>
        <dbReference type="ARBA" id="ARBA00022692"/>
    </source>
</evidence>
<evidence type="ECO:0000313" key="8">
    <source>
        <dbReference type="Proteomes" id="UP000504724"/>
    </source>
</evidence>
<accession>A0A7D4TBI5</accession>
<dbReference type="GO" id="GO:0005886">
    <property type="term" value="C:plasma membrane"/>
    <property type="evidence" value="ECO:0007669"/>
    <property type="project" value="TreeGrafter"/>
</dbReference>
<keyword evidence="8" id="KW-1185">Reference proteome</keyword>
<proteinExistence type="predicted"/>
<dbReference type="KEGG" id="txa:HQN79_09270"/>
<feature type="transmembrane region" description="Helical" evidence="5">
    <location>
        <begin position="6"/>
        <end position="27"/>
    </location>
</feature>
<organism evidence="7 8">
    <name type="scientific">Thiomicrorhabdus xiamenensis</name>
    <dbReference type="NCBI Taxonomy" id="2739063"/>
    <lineage>
        <taxon>Bacteria</taxon>
        <taxon>Pseudomonadati</taxon>
        <taxon>Pseudomonadota</taxon>
        <taxon>Gammaproteobacteria</taxon>
        <taxon>Thiotrichales</taxon>
        <taxon>Piscirickettsiaceae</taxon>
        <taxon>Thiomicrorhabdus</taxon>
    </lineage>
</organism>
<dbReference type="InterPro" id="IPR004837">
    <property type="entry name" value="NaCa_Exmemb"/>
</dbReference>
<feature type="transmembrane region" description="Helical" evidence="5">
    <location>
        <begin position="39"/>
        <end position="66"/>
    </location>
</feature>
<dbReference type="GO" id="GO:0008273">
    <property type="term" value="F:calcium, potassium:sodium antiporter activity"/>
    <property type="evidence" value="ECO:0007669"/>
    <property type="project" value="TreeGrafter"/>
</dbReference>
<evidence type="ECO:0000259" key="6">
    <source>
        <dbReference type="Pfam" id="PF01699"/>
    </source>
</evidence>
<dbReference type="InterPro" id="IPR004481">
    <property type="entry name" value="K/Na/Ca-exchanger"/>
</dbReference>
<dbReference type="NCBIfam" id="TIGR00367">
    <property type="entry name" value="calcium/sodium antiporter"/>
    <property type="match status" value="1"/>
</dbReference>
<feature type="transmembrane region" description="Helical" evidence="5">
    <location>
        <begin position="78"/>
        <end position="100"/>
    </location>
</feature>
<keyword evidence="2 5" id="KW-0812">Transmembrane</keyword>
<sequence length="330" mass="34847">MTTTLILPSLLLIIGLALLVWSSDVFIDGAASTATHMKISPLIIGVVVLGFGTSMPEIIVAILAALEGSPSLAIGNAIGSNIANIGLVLGITALITPVIVKSSILKRELPVLLAISFGVYLLVLDGNLGMWDGVILLIVLVTVMTWMIRSNKALDPSDPLAQETAHEMEEIADLSQKKALIYLIGGLIILMISARMMVSGAVEIAQFFEVPEVVIGLTIIAIGTSLPELAAAIAAARKNEADLIIGNIVGSNLFNILAVLAVPALLAPSLLEPEILNIDMPFMLALTVAMLLLALSKSGEAKINRLRGFLLSLAFLSYLYMLYLRSTGSL</sequence>
<keyword evidence="4 5" id="KW-0472">Membrane</keyword>
<dbReference type="GO" id="GO:0006874">
    <property type="term" value="P:intracellular calcium ion homeostasis"/>
    <property type="evidence" value="ECO:0007669"/>
    <property type="project" value="TreeGrafter"/>
</dbReference>
<dbReference type="InterPro" id="IPR044880">
    <property type="entry name" value="NCX_ion-bd_dom_sf"/>
</dbReference>
<gene>
    <name evidence="7" type="ORF">HQN79_09270</name>
</gene>
<feature type="transmembrane region" description="Helical" evidence="5">
    <location>
        <begin position="180"/>
        <end position="202"/>
    </location>
</feature>
<feature type="domain" description="Sodium/calcium exchanger membrane region" evidence="6">
    <location>
        <begin position="179"/>
        <end position="323"/>
    </location>
</feature>
<dbReference type="AlphaFoldDB" id="A0A7D4TBI5"/>
<dbReference type="EMBL" id="CP054020">
    <property type="protein sequence ID" value="QKI89746.1"/>
    <property type="molecule type" value="Genomic_DNA"/>
</dbReference>
<dbReference type="Pfam" id="PF01699">
    <property type="entry name" value="Na_Ca_ex"/>
    <property type="match status" value="2"/>
</dbReference>
<feature type="domain" description="Sodium/calcium exchanger membrane region" evidence="6">
    <location>
        <begin position="10"/>
        <end position="148"/>
    </location>
</feature>
<feature type="transmembrane region" description="Helical" evidence="5">
    <location>
        <begin position="278"/>
        <end position="296"/>
    </location>
</feature>
<dbReference type="RefSeq" id="WP_173285836.1">
    <property type="nucleotide sequence ID" value="NZ_CP054020.1"/>
</dbReference>
<evidence type="ECO:0000256" key="1">
    <source>
        <dbReference type="ARBA" id="ARBA00004141"/>
    </source>
</evidence>
<evidence type="ECO:0000256" key="5">
    <source>
        <dbReference type="SAM" id="Phobius"/>
    </source>
</evidence>
<dbReference type="Gene3D" id="1.20.1420.30">
    <property type="entry name" value="NCX, central ion-binding region"/>
    <property type="match status" value="1"/>
</dbReference>
<dbReference type="PANTHER" id="PTHR10846">
    <property type="entry name" value="SODIUM/POTASSIUM/CALCIUM EXCHANGER"/>
    <property type="match status" value="1"/>
</dbReference>
<feature type="transmembrane region" description="Helical" evidence="5">
    <location>
        <begin position="308"/>
        <end position="324"/>
    </location>
</feature>
<reference evidence="7 8" key="1">
    <citation type="submission" date="2020-05" db="EMBL/GenBank/DDBJ databases">
        <title>Thiomicrorhabdus sediminis sp.nov. and Thiomicrorhabdus xiamenensis sp.nov., novel sulfur-oxidizing bacteria isolated from coastal sediment.</title>
        <authorList>
            <person name="Liu X."/>
        </authorList>
    </citation>
    <scope>NUCLEOTIDE SEQUENCE [LARGE SCALE GENOMIC DNA]</scope>
    <source>
        <strain evidence="7 8">G2</strain>
    </source>
</reference>
<feature type="transmembrane region" description="Helical" evidence="5">
    <location>
        <begin position="130"/>
        <end position="148"/>
    </location>
</feature>
<feature type="transmembrane region" description="Helical" evidence="5">
    <location>
        <begin position="243"/>
        <end position="266"/>
    </location>
</feature>
<dbReference type="Proteomes" id="UP000504724">
    <property type="component" value="Chromosome"/>
</dbReference>
<name>A0A7D4TBI5_9GAMM</name>
<evidence type="ECO:0000313" key="7">
    <source>
        <dbReference type="EMBL" id="QKI89746.1"/>
    </source>
</evidence>